<dbReference type="InterPro" id="IPR050177">
    <property type="entry name" value="Lipid_A_modif_metabolic_enz"/>
</dbReference>
<dbReference type="InterPro" id="IPR001509">
    <property type="entry name" value="Epimerase_deHydtase"/>
</dbReference>
<dbReference type="SUPFAM" id="SSF51735">
    <property type="entry name" value="NAD(P)-binding Rossmann-fold domains"/>
    <property type="match status" value="1"/>
</dbReference>
<dbReference type="GO" id="GO:0003978">
    <property type="term" value="F:UDP-glucose 4-epimerase activity"/>
    <property type="evidence" value="ECO:0007669"/>
    <property type="project" value="UniProtKB-EC"/>
</dbReference>
<evidence type="ECO:0000313" key="3">
    <source>
        <dbReference type="Proteomes" id="UP000215506"/>
    </source>
</evidence>
<feature type="domain" description="NAD-dependent epimerase/dehydratase" evidence="1">
    <location>
        <begin position="3"/>
        <end position="166"/>
    </location>
</feature>
<comment type="caution">
    <text evidence="2">The sequence shown here is derived from an EMBL/GenBank/DDBJ whole genome shotgun (WGS) entry which is preliminary data.</text>
</comment>
<dbReference type="EC" id="5.1.3.2" evidence="2"/>
<sequence length="359" mass="38613">MRVVVVGATGNVGTAVVSALARRPEIDAIVGLARRLPRQPAEGVRWARADMRCDDLLTEFRGADVVVHLAWVFQPTHRPLETWRANVQGTERVLRAVAQAGVPSLVYASSVGAYSPVHHDDPVGEDWPTEGWPPAGYMREKAYVERLLDLFENEHPDRRVVRMRPAFTFQEASASQQRRLFAGPLVPGSVLRPPLIPVLPVPAGLRLQAVHADDIGSAYGLAVVDPSVHGAFNLAADPVIDRAKLGALFDAPTVSVPPGAVRAALAVGWRLRLVPAPPELFDAMMRLPIMDTTRARRDLGWAPRVDAVSALREVLTGMSHGSGGATPPLASDAGGRLRVREFASGVGGSDPVDRWGADL</sequence>
<dbReference type="RefSeq" id="WP_039782510.1">
    <property type="nucleotide sequence ID" value="NZ_JAAXOR010000001.1"/>
</dbReference>
<dbReference type="PANTHER" id="PTHR43245:SF52">
    <property type="entry name" value="NAD-DEPENDENT EPIMERASE_DEHYDRATASE"/>
    <property type="match status" value="1"/>
</dbReference>
<evidence type="ECO:0000259" key="1">
    <source>
        <dbReference type="Pfam" id="PF01370"/>
    </source>
</evidence>
<dbReference type="PANTHER" id="PTHR43245">
    <property type="entry name" value="BIFUNCTIONAL POLYMYXIN RESISTANCE PROTEIN ARNA"/>
    <property type="match status" value="1"/>
</dbReference>
<dbReference type="Gene3D" id="3.40.50.720">
    <property type="entry name" value="NAD(P)-binding Rossmann-like Domain"/>
    <property type="match status" value="1"/>
</dbReference>
<dbReference type="Proteomes" id="UP000215506">
    <property type="component" value="Unassembled WGS sequence"/>
</dbReference>
<dbReference type="Pfam" id="PF01370">
    <property type="entry name" value="Epimerase"/>
    <property type="match status" value="1"/>
</dbReference>
<protein>
    <submittedName>
        <fullName evidence="2">UDP-glucose 4-epimerase</fullName>
        <ecNumber evidence="2">5.1.3.2</ecNumber>
    </submittedName>
</protein>
<evidence type="ECO:0000313" key="2">
    <source>
        <dbReference type="EMBL" id="OXR43403.1"/>
    </source>
</evidence>
<dbReference type="InterPro" id="IPR036291">
    <property type="entry name" value="NAD(P)-bd_dom_sf"/>
</dbReference>
<name>A0A231H3E3_9NOCA</name>
<keyword evidence="3" id="KW-1185">Reference proteome</keyword>
<gene>
    <name evidence="2" type="primary">galE_3</name>
    <name evidence="2" type="ORF">B7C42_04270</name>
</gene>
<accession>A0A231H3E3</accession>
<dbReference type="EMBL" id="NGAF01000009">
    <property type="protein sequence ID" value="OXR43403.1"/>
    <property type="molecule type" value="Genomic_DNA"/>
</dbReference>
<dbReference type="AlphaFoldDB" id="A0A231H3E3"/>
<keyword evidence="2" id="KW-0413">Isomerase</keyword>
<organism evidence="2 3">
    <name type="scientific">Nocardia cerradoensis</name>
    <dbReference type="NCBI Taxonomy" id="85688"/>
    <lineage>
        <taxon>Bacteria</taxon>
        <taxon>Bacillati</taxon>
        <taxon>Actinomycetota</taxon>
        <taxon>Actinomycetes</taxon>
        <taxon>Mycobacteriales</taxon>
        <taxon>Nocardiaceae</taxon>
        <taxon>Nocardia</taxon>
    </lineage>
</organism>
<reference evidence="2 3" key="1">
    <citation type="submission" date="2017-07" db="EMBL/GenBank/DDBJ databases">
        <title>First draft Genome Sequence of Nocardia cerradoensis isolated from human infection.</title>
        <authorList>
            <person name="Carrasco G."/>
        </authorList>
    </citation>
    <scope>NUCLEOTIDE SEQUENCE [LARGE SCALE GENOMIC DNA]</scope>
    <source>
        <strain evidence="2 3">CNM20130759</strain>
    </source>
</reference>
<proteinExistence type="predicted"/>